<dbReference type="InterPro" id="IPR018376">
    <property type="entry name" value="Enoyl-CoA_hyd/isom_CS"/>
</dbReference>
<dbReference type="InterPro" id="IPR001753">
    <property type="entry name" value="Enoyl-CoA_hydra/iso"/>
</dbReference>
<evidence type="ECO:0000313" key="1">
    <source>
        <dbReference type="EMBL" id="GAH91808.1"/>
    </source>
</evidence>
<protein>
    <recommendedName>
        <fullName evidence="2">Enoyl-CoA hydratase/isomerase family protein</fullName>
    </recommendedName>
</protein>
<name>X1LCC7_9ZZZZ</name>
<dbReference type="Gene3D" id="3.90.226.10">
    <property type="entry name" value="2-enoyl-CoA Hydratase, Chain A, domain 1"/>
    <property type="match status" value="1"/>
</dbReference>
<dbReference type="EMBL" id="BARU01049264">
    <property type="protein sequence ID" value="GAH91808.1"/>
    <property type="molecule type" value="Genomic_DNA"/>
</dbReference>
<accession>X1LCC7</accession>
<organism evidence="1">
    <name type="scientific">marine sediment metagenome</name>
    <dbReference type="NCBI Taxonomy" id="412755"/>
    <lineage>
        <taxon>unclassified sequences</taxon>
        <taxon>metagenomes</taxon>
        <taxon>ecological metagenomes</taxon>
    </lineage>
</organism>
<dbReference type="AlphaFoldDB" id="X1LCC7"/>
<sequence>IREIRKPVIALLHGYCLGAGFELALACDFRLAADNLEIGDHRNIHILILP</sequence>
<proteinExistence type="predicted"/>
<dbReference type="Pfam" id="PF00378">
    <property type="entry name" value="ECH_1"/>
    <property type="match status" value="1"/>
</dbReference>
<evidence type="ECO:0008006" key="2">
    <source>
        <dbReference type="Google" id="ProtNLM"/>
    </source>
</evidence>
<dbReference type="SUPFAM" id="SSF52096">
    <property type="entry name" value="ClpP/crotonase"/>
    <property type="match status" value="1"/>
</dbReference>
<reference evidence="1" key="1">
    <citation type="journal article" date="2014" name="Front. Microbiol.">
        <title>High frequency of phylogenetically diverse reductive dehalogenase-homologous genes in deep subseafloor sedimentary metagenomes.</title>
        <authorList>
            <person name="Kawai M."/>
            <person name="Futagami T."/>
            <person name="Toyoda A."/>
            <person name="Takaki Y."/>
            <person name="Nishi S."/>
            <person name="Hori S."/>
            <person name="Arai W."/>
            <person name="Tsubouchi T."/>
            <person name="Morono Y."/>
            <person name="Uchiyama I."/>
            <person name="Ito T."/>
            <person name="Fujiyama A."/>
            <person name="Inagaki F."/>
            <person name="Takami H."/>
        </authorList>
    </citation>
    <scope>NUCLEOTIDE SEQUENCE</scope>
    <source>
        <strain evidence="1">Expedition CK06-06</strain>
    </source>
</reference>
<dbReference type="InterPro" id="IPR029045">
    <property type="entry name" value="ClpP/crotonase-like_dom_sf"/>
</dbReference>
<feature type="non-terminal residue" evidence="1">
    <location>
        <position position="50"/>
    </location>
</feature>
<comment type="caution">
    <text evidence="1">The sequence shown here is derived from an EMBL/GenBank/DDBJ whole genome shotgun (WGS) entry which is preliminary data.</text>
</comment>
<feature type="non-terminal residue" evidence="1">
    <location>
        <position position="1"/>
    </location>
</feature>
<dbReference type="PROSITE" id="PS00166">
    <property type="entry name" value="ENOYL_COA_HYDRATASE"/>
    <property type="match status" value="1"/>
</dbReference>
<dbReference type="GO" id="GO:0003824">
    <property type="term" value="F:catalytic activity"/>
    <property type="evidence" value="ECO:0007669"/>
    <property type="project" value="InterPro"/>
</dbReference>
<gene>
    <name evidence="1" type="ORF">S03H2_72655</name>
</gene>